<evidence type="ECO:0000256" key="2">
    <source>
        <dbReference type="ARBA" id="ARBA00006679"/>
    </source>
</evidence>
<evidence type="ECO:0000256" key="4">
    <source>
        <dbReference type="ARBA" id="ARBA00022692"/>
    </source>
</evidence>
<dbReference type="PANTHER" id="PTHR33452:SF1">
    <property type="entry name" value="INNER MEMBRANE PROTEIN YPHA-RELATED"/>
    <property type="match status" value="1"/>
</dbReference>
<comment type="subcellular location">
    <subcellularLocation>
        <location evidence="1">Cell membrane</location>
        <topology evidence="1">Multi-pass membrane protein</topology>
    </subcellularLocation>
</comment>
<dbReference type="RefSeq" id="WP_203752896.1">
    <property type="nucleotide sequence ID" value="NZ_BONF01000038.1"/>
</dbReference>
<dbReference type="InterPro" id="IPR051907">
    <property type="entry name" value="DoxX-like_oxidoreductase"/>
</dbReference>
<sequence>MRPVRGVARALLGGLFVAAGAKALMKPDRYAVQAEPLAEQVAPLLESVDPRLPTEPRTLVRVNAGVQVIAGAMLATGTAPRPAAAVLAGTLIPATIVGHPFWQIQNPAVRNNEMVHFAKNLGLLAGLLLAAADTAGSPSLGWRANRAIHDAQKSAHKSIRKAQQKASTQLHLG</sequence>
<dbReference type="AlphaFoldDB" id="A0A8J3JPE9"/>
<evidence type="ECO:0000313" key="8">
    <source>
        <dbReference type="EMBL" id="GIF84511.1"/>
    </source>
</evidence>
<evidence type="ECO:0000256" key="3">
    <source>
        <dbReference type="ARBA" id="ARBA00022475"/>
    </source>
</evidence>
<comment type="caution">
    <text evidence="8">The sequence shown here is derived from an EMBL/GenBank/DDBJ whole genome shotgun (WGS) entry which is preliminary data.</text>
</comment>
<evidence type="ECO:0008006" key="10">
    <source>
        <dbReference type="Google" id="ProtNLM"/>
    </source>
</evidence>
<protein>
    <recommendedName>
        <fullName evidence="10">DoxX family protein</fullName>
    </recommendedName>
</protein>
<feature type="compositionally biased region" description="Polar residues" evidence="7">
    <location>
        <begin position="164"/>
        <end position="173"/>
    </location>
</feature>
<dbReference type="PANTHER" id="PTHR33452">
    <property type="entry name" value="OXIDOREDUCTASE CATD-RELATED"/>
    <property type="match status" value="1"/>
</dbReference>
<reference evidence="8 9" key="1">
    <citation type="submission" date="2021-01" db="EMBL/GenBank/DDBJ databases">
        <title>Whole genome shotgun sequence of Catellatospora bangladeshensis NBRC 107357.</title>
        <authorList>
            <person name="Komaki H."/>
            <person name="Tamura T."/>
        </authorList>
    </citation>
    <scope>NUCLEOTIDE SEQUENCE [LARGE SCALE GENOMIC DNA]</scope>
    <source>
        <strain evidence="8 9">NBRC 107357</strain>
    </source>
</reference>
<evidence type="ECO:0000313" key="9">
    <source>
        <dbReference type="Proteomes" id="UP000601223"/>
    </source>
</evidence>
<accession>A0A8J3JPE9</accession>
<feature type="compositionally biased region" description="Basic residues" evidence="7">
    <location>
        <begin position="154"/>
        <end position="163"/>
    </location>
</feature>
<evidence type="ECO:0000256" key="5">
    <source>
        <dbReference type="ARBA" id="ARBA00022989"/>
    </source>
</evidence>
<dbReference type="GO" id="GO:0005886">
    <property type="term" value="C:plasma membrane"/>
    <property type="evidence" value="ECO:0007669"/>
    <property type="project" value="UniProtKB-SubCell"/>
</dbReference>
<gene>
    <name evidence="8" type="ORF">Cba03nite_58600</name>
</gene>
<dbReference type="InterPro" id="IPR032808">
    <property type="entry name" value="DoxX"/>
</dbReference>
<organism evidence="8 9">
    <name type="scientific">Catellatospora bangladeshensis</name>
    <dbReference type="NCBI Taxonomy" id="310355"/>
    <lineage>
        <taxon>Bacteria</taxon>
        <taxon>Bacillati</taxon>
        <taxon>Actinomycetota</taxon>
        <taxon>Actinomycetes</taxon>
        <taxon>Micromonosporales</taxon>
        <taxon>Micromonosporaceae</taxon>
        <taxon>Catellatospora</taxon>
    </lineage>
</organism>
<evidence type="ECO:0000256" key="7">
    <source>
        <dbReference type="SAM" id="MobiDB-lite"/>
    </source>
</evidence>
<keyword evidence="3" id="KW-1003">Cell membrane</keyword>
<keyword evidence="4" id="KW-0812">Transmembrane</keyword>
<name>A0A8J3JPE9_9ACTN</name>
<evidence type="ECO:0000256" key="6">
    <source>
        <dbReference type="ARBA" id="ARBA00023136"/>
    </source>
</evidence>
<comment type="similarity">
    <text evidence="2">Belongs to the DoxX family.</text>
</comment>
<dbReference type="Proteomes" id="UP000601223">
    <property type="component" value="Unassembled WGS sequence"/>
</dbReference>
<dbReference type="Pfam" id="PF07681">
    <property type="entry name" value="DoxX"/>
    <property type="match status" value="1"/>
</dbReference>
<keyword evidence="9" id="KW-1185">Reference proteome</keyword>
<dbReference type="EMBL" id="BONF01000038">
    <property type="protein sequence ID" value="GIF84511.1"/>
    <property type="molecule type" value="Genomic_DNA"/>
</dbReference>
<keyword evidence="6" id="KW-0472">Membrane</keyword>
<proteinExistence type="inferred from homology"/>
<evidence type="ECO:0000256" key="1">
    <source>
        <dbReference type="ARBA" id="ARBA00004651"/>
    </source>
</evidence>
<keyword evidence="5" id="KW-1133">Transmembrane helix</keyword>
<feature type="region of interest" description="Disordered" evidence="7">
    <location>
        <begin position="153"/>
        <end position="173"/>
    </location>
</feature>